<dbReference type="InParanoid" id="G0R058"/>
<gene>
    <name evidence="1" type="ORF">IMG5_162120</name>
</gene>
<organism evidence="1 2">
    <name type="scientific">Ichthyophthirius multifiliis</name>
    <name type="common">White spot disease agent</name>
    <name type="synonym">Ich</name>
    <dbReference type="NCBI Taxonomy" id="5932"/>
    <lineage>
        <taxon>Eukaryota</taxon>
        <taxon>Sar</taxon>
        <taxon>Alveolata</taxon>
        <taxon>Ciliophora</taxon>
        <taxon>Intramacronucleata</taxon>
        <taxon>Oligohymenophorea</taxon>
        <taxon>Hymenostomatida</taxon>
        <taxon>Ophryoglenina</taxon>
        <taxon>Ichthyophthirius</taxon>
    </lineage>
</organism>
<reference evidence="1 2" key="1">
    <citation type="submission" date="2011-07" db="EMBL/GenBank/DDBJ databases">
        <authorList>
            <person name="Coyne R."/>
            <person name="Brami D."/>
            <person name="Johnson J."/>
            <person name="Hostetler J."/>
            <person name="Hannick L."/>
            <person name="Clark T."/>
            <person name="Cassidy-Hanley D."/>
            <person name="Inman J."/>
        </authorList>
    </citation>
    <scope>NUCLEOTIDE SEQUENCE [LARGE SCALE GENOMIC DNA]</scope>
    <source>
        <strain evidence="1 2">G5</strain>
    </source>
</reference>
<dbReference type="GeneID" id="14905249"/>
<keyword evidence="2" id="KW-1185">Reference proteome</keyword>
<evidence type="ECO:0000313" key="1">
    <source>
        <dbReference type="EMBL" id="EGR29157.1"/>
    </source>
</evidence>
<name>G0R058_ICHMU</name>
<proteinExistence type="predicted"/>
<dbReference type="EMBL" id="GL984180">
    <property type="protein sequence ID" value="EGR29157.1"/>
    <property type="molecule type" value="Genomic_DNA"/>
</dbReference>
<protein>
    <submittedName>
        <fullName evidence="1">Uncharacterized protein</fullName>
    </submittedName>
</protein>
<dbReference type="Proteomes" id="UP000008983">
    <property type="component" value="Unassembled WGS sequence"/>
</dbReference>
<dbReference type="AlphaFoldDB" id="G0R058"/>
<sequence>MSNQQNNYKQNQQKNIYNQKNNLNNKYQVKIRKINLSFFQQQNQQIIIGTKKQLKLQNLQNVHLQQQYISNQKFLPIFKIQQIINKKKQMKQQILTENVIVIYQQYLRVQNKQNMKIMTQFFINKNNIIQIFNKRMNVIATKKIVKVHMKKL</sequence>
<accession>G0R058</accession>
<dbReference type="RefSeq" id="XP_004030393.1">
    <property type="nucleotide sequence ID" value="XM_004030345.1"/>
</dbReference>
<evidence type="ECO:0000313" key="2">
    <source>
        <dbReference type="Proteomes" id="UP000008983"/>
    </source>
</evidence>